<proteinExistence type="predicted"/>
<name>A0A819NU35_9BILA</name>
<organism evidence="1 2">
    <name type="scientific">Adineta steineri</name>
    <dbReference type="NCBI Taxonomy" id="433720"/>
    <lineage>
        <taxon>Eukaryota</taxon>
        <taxon>Metazoa</taxon>
        <taxon>Spiralia</taxon>
        <taxon>Gnathifera</taxon>
        <taxon>Rotifera</taxon>
        <taxon>Eurotatoria</taxon>
        <taxon>Bdelloidea</taxon>
        <taxon>Adinetida</taxon>
        <taxon>Adinetidae</taxon>
        <taxon>Adineta</taxon>
    </lineage>
</organism>
<comment type="caution">
    <text evidence="1">The sequence shown here is derived from an EMBL/GenBank/DDBJ whole genome shotgun (WGS) entry which is preliminary data.</text>
</comment>
<dbReference type="EMBL" id="CAJOAZ010003297">
    <property type="protein sequence ID" value="CAF3998445.1"/>
    <property type="molecule type" value="Genomic_DNA"/>
</dbReference>
<dbReference type="AlphaFoldDB" id="A0A819NU35"/>
<gene>
    <name evidence="1" type="ORF">OXD698_LOCUS29374</name>
</gene>
<accession>A0A819NU35</accession>
<reference evidence="1" key="1">
    <citation type="submission" date="2021-02" db="EMBL/GenBank/DDBJ databases">
        <authorList>
            <person name="Nowell W R."/>
        </authorList>
    </citation>
    <scope>NUCLEOTIDE SEQUENCE</scope>
</reference>
<feature type="non-terminal residue" evidence="1">
    <location>
        <position position="260"/>
    </location>
</feature>
<dbReference type="Proteomes" id="UP000663844">
    <property type="component" value="Unassembled WGS sequence"/>
</dbReference>
<protein>
    <submittedName>
        <fullName evidence="1">Uncharacterized protein</fullName>
    </submittedName>
</protein>
<evidence type="ECO:0000313" key="2">
    <source>
        <dbReference type="Proteomes" id="UP000663844"/>
    </source>
</evidence>
<sequence>MCNGRSMNEISRNTIANLFKDLKDQKVDLPRLRFNKHARRGEAAEYSMNPELRNVLAGSNGDKNNLHSDINKAKSDLNNELVDSWKKFRADKAAIDLDIDESNAGKKKLHDDINAAKNDINNELADFWRKFLTDKASIDSDVSKHVRRGEADDSSMNPELRSVLAGSNADKNNLHNDINKAKSDLNNELVDSWKKFRADKAAIDLDIDESNAGKKKLHDDINAAKNDIIKELADTWRKFITDKAAIDSDVSKHVRRGNNV</sequence>
<evidence type="ECO:0000313" key="1">
    <source>
        <dbReference type="EMBL" id="CAF3998445.1"/>
    </source>
</evidence>